<keyword evidence="2" id="KW-1185">Reference proteome</keyword>
<protein>
    <recommendedName>
        <fullName evidence="3">Reverse transcriptase domain-containing protein</fullName>
    </recommendedName>
</protein>
<dbReference type="PANTHER" id="PTHR46148">
    <property type="entry name" value="CHROMO DOMAIN-CONTAINING PROTEIN"/>
    <property type="match status" value="1"/>
</dbReference>
<sequence>MQRGKVENATAEMLRGLDQLMERKEGGGMYLLWVSLIGDVRTLMMDEAHASRYLVHSGADKTYYDLRDMYGGHVWRRILLPISWWKIYFEALVDIAEGIENTAKTCVRLIILKRIDKAEVGESGLIRPSWYKRQPTRVEVGDKVMLEVSSWKDVVHLEKKEMLAPIYKYLADTNLHVHLEEIKVDKTLRFVEEPVEIIEREVKSLKRSRIPIVKSIGTRSEVMRIS</sequence>
<name>A0ABQ5F5V6_9ASTR</name>
<gene>
    <name evidence="1" type="ORF">Tco_1002289</name>
</gene>
<evidence type="ECO:0008006" key="3">
    <source>
        <dbReference type="Google" id="ProtNLM"/>
    </source>
</evidence>
<organism evidence="1 2">
    <name type="scientific">Tanacetum coccineum</name>
    <dbReference type="NCBI Taxonomy" id="301880"/>
    <lineage>
        <taxon>Eukaryota</taxon>
        <taxon>Viridiplantae</taxon>
        <taxon>Streptophyta</taxon>
        <taxon>Embryophyta</taxon>
        <taxon>Tracheophyta</taxon>
        <taxon>Spermatophyta</taxon>
        <taxon>Magnoliopsida</taxon>
        <taxon>eudicotyledons</taxon>
        <taxon>Gunneridae</taxon>
        <taxon>Pentapetalae</taxon>
        <taxon>asterids</taxon>
        <taxon>campanulids</taxon>
        <taxon>Asterales</taxon>
        <taxon>Asteraceae</taxon>
        <taxon>Asteroideae</taxon>
        <taxon>Anthemideae</taxon>
        <taxon>Anthemidinae</taxon>
        <taxon>Tanacetum</taxon>
    </lineage>
</organism>
<reference evidence="1" key="2">
    <citation type="submission" date="2022-01" db="EMBL/GenBank/DDBJ databases">
        <authorList>
            <person name="Yamashiro T."/>
            <person name="Shiraishi A."/>
            <person name="Satake H."/>
            <person name="Nakayama K."/>
        </authorList>
    </citation>
    <scope>NUCLEOTIDE SEQUENCE</scope>
</reference>
<comment type="caution">
    <text evidence="1">The sequence shown here is derived from an EMBL/GenBank/DDBJ whole genome shotgun (WGS) entry which is preliminary data.</text>
</comment>
<evidence type="ECO:0000313" key="1">
    <source>
        <dbReference type="EMBL" id="GJT58756.1"/>
    </source>
</evidence>
<accession>A0ABQ5F5V6</accession>
<evidence type="ECO:0000313" key="2">
    <source>
        <dbReference type="Proteomes" id="UP001151760"/>
    </source>
</evidence>
<dbReference type="EMBL" id="BQNB010017045">
    <property type="protein sequence ID" value="GJT58756.1"/>
    <property type="molecule type" value="Genomic_DNA"/>
</dbReference>
<proteinExistence type="predicted"/>
<dbReference type="Proteomes" id="UP001151760">
    <property type="component" value="Unassembled WGS sequence"/>
</dbReference>
<dbReference type="PANTHER" id="PTHR46148:SF59">
    <property type="entry name" value="NUCLEOTIDYLTRANSFERASE, RIBONUCLEASE H"/>
    <property type="match status" value="1"/>
</dbReference>
<reference evidence="1" key="1">
    <citation type="journal article" date="2022" name="Int. J. Mol. Sci.">
        <title>Draft Genome of Tanacetum Coccineum: Genomic Comparison of Closely Related Tanacetum-Family Plants.</title>
        <authorList>
            <person name="Yamashiro T."/>
            <person name="Shiraishi A."/>
            <person name="Nakayama K."/>
            <person name="Satake H."/>
        </authorList>
    </citation>
    <scope>NUCLEOTIDE SEQUENCE</scope>
</reference>